<dbReference type="InterPro" id="IPR006710">
    <property type="entry name" value="Glyco_hydro_43"/>
</dbReference>
<dbReference type="STRING" id="907348.TresaDRAFT_0470"/>
<dbReference type="PANTHER" id="PTHR42812">
    <property type="entry name" value="BETA-XYLOSIDASE"/>
    <property type="match status" value="1"/>
</dbReference>
<dbReference type="EMBL" id="AGRW01000055">
    <property type="protein sequence ID" value="EIC00376.1"/>
    <property type="molecule type" value="Genomic_DNA"/>
</dbReference>
<dbReference type="PANTHER" id="PTHR42812:SF12">
    <property type="entry name" value="BETA-XYLOSIDASE-RELATED"/>
    <property type="match status" value="1"/>
</dbReference>
<dbReference type="SUPFAM" id="SSF49899">
    <property type="entry name" value="Concanavalin A-like lectins/glucanases"/>
    <property type="match status" value="1"/>
</dbReference>
<evidence type="ECO:0000259" key="7">
    <source>
        <dbReference type="Pfam" id="PF17851"/>
    </source>
</evidence>
<feature type="active site" description="Proton acceptor" evidence="4">
    <location>
        <position position="14"/>
    </location>
</feature>
<gene>
    <name evidence="8" type="ORF">TresaDRAFT_0470</name>
</gene>
<comment type="similarity">
    <text evidence="1 6">Belongs to the glycosyl hydrolase 43 family.</text>
</comment>
<dbReference type="OrthoDB" id="9801455at2"/>
<protein>
    <submittedName>
        <fullName evidence="8">Glycoside hydrolase family 43</fullName>
    </submittedName>
</protein>
<evidence type="ECO:0000256" key="3">
    <source>
        <dbReference type="ARBA" id="ARBA00023295"/>
    </source>
</evidence>
<dbReference type="Pfam" id="PF17851">
    <property type="entry name" value="GH43_C2"/>
    <property type="match status" value="1"/>
</dbReference>
<dbReference type="InterPro" id="IPR041542">
    <property type="entry name" value="GH43_C2"/>
</dbReference>
<dbReference type="Pfam" id="PF04616">
    <property type="entry name" value="Glyco_hydro_43"/>
    <property type="match status" value="1"/>
</dbReference>
<evidence type="ECO:0000256" key="1">
    <source>
        <dbReference type="ARBA" id="ARBA00009865"/>
    </source>
</evidence>
<evidence type="ECO:0000256" key="5">
    <source>
        <dbReference type="PIRSR" id="PIRSR606710-2"/>
    </source>
</evidence>
<accession>H7EPH5</accession>
<keyword evidence="9" id="KW-1185">Reference proteome</keyword>
<dbReference type="InterPro" id="IPR051795">
    <property type="entry name" value="Glycosyl_Hydrlase_43"/>
</dbReference>
<dbReference type="RefSeq" id="WP_002706541.1">
    <property type="nucleotide sequence ID" value="NZ_AGRW01000055.1"/>
</dbReference>
<dbReference type="Proteomes" id="UP000003571">
    <property type="component" value="Unassembled WGS sequence"/>
</dbReference>
<dbReference type="PATRIC" id="fig|907348.3.peg.2876"/>
<feature type="active site" description="Proton donor" evidence="4">
    <location>
        <position position="179"/>
    </location>
</feature>
<keyword evidence="2 6" id="KW-0378">Hydrolase</keyword>
<evidence type="ECO:0000313" key="8">
    <source>
        <dbReference type="EMBL" id="EIC00376.1"/>
    </source>
</evidence>
<evidence type="ECO:0000313" key="9">
    <source>
        <dbReference type="Proteomes" id="UP000003571"/>
    </source>
</evidence>
<dbReference type="SUPFAM" id="SSF75005">
    <property type="entry name" value="Arabinanase/levansucrase/invertase"/>
    <property type="match status" value="1"/>
</dbReference>
<feature type="domain" description="Beta-xylosidase C-terminal Concanavalin A-like" evidence="7">
    <location>
        <begin position="316"/>
        <end position="492"/>
    </location>
</feature>
<dbReference type="InterPro" id="IPR013320">
    <property type="entry name" value="ConA-like_dom_sf"/>
</dbReference>
<evidence type="ECO:0000256" key="4">
    <source>
        <dbReference type="PIRSR" id="PIRSR606710-1"/>
    </source>
</evidence>
<feature type="site" description="Important for catalytic activity, responsible for pKa modulation of the active site Glu and correct orientation of both the proton donor and substrate" evidence="5">
    <location>
        <position position="121"/>
    </location>
</feature>
<dbReference type="AlphaFoldDB" id="H7EPH5"/>
<dbReference type="Gene3D" id="2.60.120.200">
    <property type="match status" value="1"/>
</dbReference>
<dbReference type="CDD" id="cd09001">
    <property type="entry name" value="GH43_FsAxh1-like"/>
    <property type="match status" value="1"/>
</dbReference>
<sequence>MTYTNPIVLCDYSDPDVIRVGDTYYMTASSFNFLPGLPVLASRDLVHWSLASYACREIPFARYDEVQNACGIWAPSIRFHGGKFYIFVATPDEGIFFTSAENPFGEWSALECVWKGKGFEDPCPIWDDDGRVFLVHAYVKSRIGFNSKLGLLELDPVTLLAISDDKVIFDGTKTQPTIEGPKFYKRGGFYYIFAPAGGVTDGWQAVLRSRKIDGKWEERIVLAQGSSSVNGPHQGAWVESAEENGVGIRDWFVHFQERGVFGRIVHLQPMKWTEDGWPLMGSAVMTGAECGEPVSSFEMPVPLSGNPSACEFPFRDFQFSANPKPDYARFDGKSVVLRCVPSSSSLWRMANVMTKKIDAENFDFELAADFSAMDEGSRFGVIFVGNEYKSLEVRRLGDSFGYAVVESAGGEGDEERDETEKGGTVSGTCSSAVFRVSFRKTGGRSGEACISLRCDGGFSFSTGKFSVEKGHWVGGRFGFYASSDGKSGGSHVKVRIG</sequence>
<evidence type="ECO:0000256" key="2">
    <source>
        <dbReference type="ARBA" id="ARBA00022801"/>
    </source>
</evidence>
<keyword evidence="3 6" id="KW-0326">Glycosidase</keyword>
<dbReference type="Gene3D" id="2.115.10.20">
    <property type="entry name" value="Glycosyl hydrolase domain, family 43"/>
    <property type="match status" value="1"/>
</dbReference>
<dbReference type="GO" id="GO:0004553">
    <property type="term" value="F:hydrolase activity, hydrolyzing O-glycosyl compounds"/>
    <property type="evidence" value="ECO:0007669"/>
    <property type="project" value="InterPro"/>
</dbReference>
<name>H7EPH5_9SPIR</name>
<comment type="caution">
    <text evidence="8">The sequence shown here is derived from an EMBL/GenBank/DDBJ whole genome shotgun (WGS) entry which is preliminary data.</text>
</comment>
<dbReference type="eggNOG" id="COG3507">
    <property type="taxonomic scope" value="Bacteria"/>
</dbReference>
<proteinExistence type="inferred from homology"/>
<dbReference type="InterPro" id="IPR023296">
    <property type="entry name" value="Glyco_hydro_beta-prop_sf"/>
</dbReference>
<reference evidence="8 9" key="1">
    <citation type="submission" date="2011-09" db="EMBL/GenBank/DDBJ databases">
        <title>The draft genome of Treponema saccharophilum DSM 2985.</title>
        <authorList>
            <consortium name="US DOE Joint Genome Institute (JGI-PGF)"/>
            <person name="Lucas S."/>
            <person name="Copeland A."/>
            <person name="Lapidus A."/>
            <person name="Glavina del Rio T."/>
            <person name="Dalin E."/>
            <person name="Tice H."/>
            <person name="Bruce D."/>
            <person name="Goodwin L."/>
            <person name="Pitluck S."/>
            <person name="Peters L."/>
            <person name="Kyrpides N."/>
            <person name="Mavromatis K."/>
            <person name="Ivanova N."/>
            <person name="Markowitz V."/>
            <person name="Cheng J.-F."/>
            <person name="Hugenholtz P."/>
            <person name="Woyke T."/>
            <person name="Wu D."/>
            <person name="Gronow S."/>
            <person name="Wellnitz S."/>
            <person name="Brambilla E."/>
            <person name="Klenk H.-P."/>
            <person name="Eisen J.A."/>
        </authorList>
    </citation>
    <scope>NUCLEOTIDE SEQUENCE [LARGE SCALE GENOMIC DNA]</scope>
    <source>
        <strain evidence="8 9">DSM 2985</strain>
    </source>
</reference>
<organism evidence="8 9">
    <name type="scientific">Treponema saccharophilum DSM 2985</name>
    <dbReference type="NCBI Taxonomy" id="907348"/>
    <lineage>
        <taxon>Bacteria</taxon>
        <taxon>Pseudomonadati</taxon>
        <taxon>Spirochaetota</taxon>
        <taxon>Spirochaetia</taxon>
        <taxon>Spirochaetales</taxon>
        <taxon>Treponemataceae</taxon>
        <taxon>Treponema</taxon>
    </lineage>
</organism>
<evidence type="ECO:0000256" key="6">
    <source>
        <dbReference type="RuleBase" id="RU361187"/>
    </source>
</evidence>
<dbReference type="GO" id="GO:0005975">
    <property type="term" value="P:carbohydrate metabolic process"/>
    <property type="evidence" value="ECO:0007669"/>
    <property type="project" value="InterPro"/>
</dbReference>